<evidence type="ECO:0008006" key="4">
    <source>
        <dbReference type="Google" id="ProtNLM"/>
    </source>
</evidence>
<evidence type="ECO:0000313" key="2">
    <source>
        <dbReference type="EMBL" id="RUT48291.1"/>
    </source>
</evidence>
<feature type="transmembrane region" description="Helical" evidence="1">
    <location>
        <begin position="102"/>
        <end position="120"/>
    </location>
</feature>
<comment type="caution">
    <text evidence="2">The sequence shown here is derived from an EMBL/GenBank/DDBJ whole genome shotgun (WGS) entry which is preliminary data.</text>
</comment>
<keyword evidence="1" id="KW-0812">Transmembrane</keyword>
<dbReference type="EMBL" id="RZNY01000002">
    <property type="protein sequence ID" value="RUT48291.1"/>
    <property type="molecule type" value="Genomic_DNA"/>
</dbReference>
<dbReference type="OrthoDB" id="4336274at2"/>
<evidence type="ECO:0000256" key="1">
    <source>
        <dbReference type="SAM" id="Phobius"/>
    </source>
</evidence>
<sequence>MIEVLYCEWRKLRKSAAFIATVGLALLCPVLFFIIKMSDNNFEAIVTQDWNWAYYLDNEKSLSVLMAGLVLIAVISSYSWVREHGDNTLNVLFTYPVHRLTIIASKLIIIALFLLGYNLVDTLISHMLIMLAKGEWIPGHIIVDNMINLSLSYLFQVALIPLFFLLSMISKNIILPVVTSIIFTFVIFAWGESSYLNNLPFGGPFFPYLWYDDSVKGLSLTQVLWENGAIMVVCLGVIVHQTLRRDVR</sequence>
<feature type="transmembrane region" description="Helical" evidence="1">
    <location>
        <begin position="16"/>
        <end position="35"/>
    </location>
</feature>
<organism evidence="2 3">
    <name type="scientific">Paenibacillus anaericanus</name>
    <dbReference type="NCBI Taxonomy" id="170367"/>
    <lineage>
        <taxon>Bacteria</taxon>
        <taxon>Bacillati</taxon>
        <taxon>Bacillota</taxon>
        <taxon>Bacilli</taxon>
        <taxon>Bacillales</taxon>
        <taxon>Paenibacillaceae</taxon>
        <taxon>Paenibacillus</taxon>
    </lineage>
</organism>
<dbReference type="PANTHER" id="PTHR37305:SF1">
    <property type="entry name" value="MEMBRANE PROTEIN"/>
    <property type="match status" value="1"/>
</dbReference>
<keyword evidence="1" id="KW-1133">Transmembrane helix</keyword>
<gene>
    <name evidence="2" type="ORF">EJP82_03965</name>
</gene>
<evidence type="ECO:0000313" key="3">
    <source>
        <dbReference type="Proteomes" id="UP000279446"/>
    </source>
</evidence>
<feature type="transmembrane region" description="Helical" evidence="1">
    <location>
        <begin position="146"/>
        <end position="166"/>
    </location>
</feature>
<protein>
    <recommendedName>
        <fullName evidence="4">ABC transporter permease</fullName>
    </recommendedName>
</protein>
<proteinExistence type="predicted"/>
<keyword evidence="3" id="KW-1185">Reference proteome</keyword>
<dbReference type="Pfam" id="PF12730">
    <property type="entry name" value="ABC2_membrane_4"/>
    <property type="match status" value="1"/>
</dbReference>
<accession>A0A3S1KBM6</accession>
<dbReference type="AlphaFoldDB" id="A0A3S1KBM6"/>
<dbReference type="PANTHER" id="PTHR37305">
    <property type="entry name" value="INTEGRAL MEMBRANE PROTEIN-RELATED"/>
    <property type="match status" value="1"/>
</dbReference>
<name>A0A3S1KBM6_9BACL</name>
<dbReference type="RefSeq" id="WP_127190714.1">
    <property type="nucleotide sequence ID" value="NZ_RZNY01000002.1"/>
</dbReference>
<reference evidence="2 3" key="1">
    <citation type="submission" date="2018-12" db="EMBL/GenBank/DDBJ databases">
        <authorList>
            <person name="Sun L."/>
            <person name="Chen Z."/>
        </authorList>
    </citation>
    <scope>NUCLEOTIDE SEQUENCE [LARGE SCALE GENOMIC DNA]</scope>
    <source>
        <strain evidence="2 3">DSM 15890</strain>
    </source>
</reference>
<feature type="transmembrane region" description="Helical" evidence="1">
    <location>
        <begin position="223"/>
        <end position="243"/>
    </location>
</feature>
<dbReference type="Proteomes" id="UP000279446">
    <property type="component" value="Unassembled WGS sequence"/>
</dbReference>
<feature type="transmembrane region" description="Helical" evidence="1">
    <location>
        <begin position="173"/>
        <end position="191"/>
    </location>
</feature>
<keyword evidence="1" id="KW-0472">Membrane</keyword>
<feature type="transmembrane region" description="Helical" evidence="1">
    <location>
        <begin position="62"/>
        <end position="81"/>
    </location>
</feature>